<dbReference type="PANTHER" id="PTHR44591:SF3">
    <property type="entry name" value="RESPONSE REGULATORY DOMAIN-CONTAINING PROTEIN"/>
    <property type="match status" value="1"/>
</dbReference>
<sequence length="98" mass="11326">MKHVFVVDDEQNIRDILQKYIENEGYKVTLFSDGRQVYEEMLRLKPDLLVIDIMMPHLAGLELCKKSVLSVMFQSFLCQQGTANLTGFWGLSLVEMII</sequence>
<dbReference type="PROSITE" id="PS50110">
    <property type="entry name" value="RESPONSE_REGULATORY"/>
    <property type="match status" value="1"/>
</dbReference>
<dbReference type="Pfam" id="PF00072">
    <property type="entry name" value="Response_reg"/>
    <property type="match status" value="1"/>
</dbReference>
<evidence type="ECO:0000256" key="1">
    <source>
        <dbReference type="ARBA" id="ARBA00022553"/>
    </source>
</evidence>
<dbReference type="PANTHER" id="PTHR44591">
    <property type="entry name" value="STRESS RESPONSE REGULATOR PROTEIN 1"/>
    <property type="match status" value="1"/>
</dbReference>
<gene>
    <name evidence="5" type="ORF">KHB02_029265</name>
    <name evidence="4" type="ORF">KHB02_22370</name>
</gene>
<dbReference type="InterPro" id="IPR001789">
    <property type="entry name" value="Sig_transdc_resp-reg_receiver"/>
</dbReference>
<evidence type="ECO:0000313" key="4">
    <source>
        <dbReference type="EMBL" id="MBS4184143.1"/>
    </source>
</evidence>
<evidence type="ECO:0000259" key="3">
    <source>
        <dbReference type="PROSITE" id="PS50110"/>
    </source>
</evidence>
<reference evidence="4" key="1">
    <citation type="submission" date="2021-05" db="EMBL/GenBank/DDBJ databases">
        <title>Novel Bacillus species.</title>
        <authorList>
            <person name="Liu G."/>
        </authorList>
    </citation>
    <scope>NUCLEOTIDE SEQUENCE</scope>
    <source>
        <strain evidence="4 6">FJAT-50051</strain>
    </source>
</reference>
<evidence type="ECO:0000256" key="2">
    <source>
        <dbReference type="PROSITE-ProRule" id="PRU00169"/>
    </source>
</evidence>
<dbReference type="EMBL" id="JAGYPE020000122">
    <property type="protein sequence ID" value="MCH6269626.1"/>
    <property type="molecule type" value="Genomic_DNA"/>
</dbReference>
<dbReference type="EMBL" id="JAGYPE010000004">
    <property type="protein sequence ID" value="MBS4184143.1"/>
    <property type="molecule type" value="Genomic_DNA"/>
</dbReference>
<evidence type="ECO:0000313" key="6">
    <source>
        <dbReference type="Proteomes" id="UP000677265"/>
    </source>
</evidence>
<accession>A0A942T2S4</accession>
<dbReference type="AlphaFoldDB" id="A0A942T2S4"/>
<dbReference type="InterPro" id="IPR050595">
    <property type="entry name" value="Bact_response_regulator"/>
</dbReference>
<comment type="caution">
    <text evidence="4">The sequence shown here is derived from an EMBL/GenBank/DDBJ whole genome shotgun (WGS) entry which is preliminary data.</text>
</comment>
<dbReference type="Proteomes" id="UP000677265">
    <property type="component" value="Unassembled WGS sequence"/>
</dbReference>
<feature type="domain" description="Response regulatory" evidence="3">
    <location>
        <begin position="3"/>
        <end position="98"/>
    </location>
</feature>
<protein>
    <submittedName>
        <fullName evidence="4">Response regulator</fullName>
    </submittedName>
</protein>
<keyword evidence="1 2" id="KW-0597">Phosphoprotein</keyword>
<organism evidence="4">
    <name type="scientific">Neobacillus citreus</name>
    <dbReference type="NCBI Taxonomy" id="2833578"/>
    <lineage>
        <taxon>Bacteria</taxon>
        <taxon>Bacillati</taxon>
        <taxon>Bacillota</taxon>
        <taxon>Bacilli</taxon>
        <taxon>Bacillales</taxon>
        <taxon>Bacillaceae</taxon>
        <taxon>Neobacillus</taxon>
    </lineage>
</organism>
<dbReference type="InterPro" id="IPR011006">
    <property type="entry name" value="CheY-like_superfamily"/>
</dbReference>
<evidence type="ECO:0000313" key="5">
    <source>
        <dbReference type="EMBL" id="MCH6269626.1"/>
    </source>
</evidence>
<dbReference type="Gene3D" id="3.40.50.2300">
    <property type="match status" value="1"/>
</dbReference>
<dbReference type="RefSeq" id="WP_213144053.1">
    <property type="nucleotide sequence ID" value="NZ_JAGYPE020000122.1"/>
</dbReference>
<name>A0A942T2S4_9BACI</name>
<feature type="modified residue" description="4-aspartylphosphate" evidence="2">
    <location>
        <position position="52"/>
    </location>
</feature>
<proteinExistence type="predicted"/>
<dbReference type="SMART" id="SM00448">
    <property type="entry name" value="REC"/>
    <property type="match status" value="1"/>
</dbReference>
<dbReference type="GO" id="GO:0000160">
    <property type="term" value="P:phosphorelay signal transduction system"/>
    <property type="evidence" value="ECO:0007669"/>
    <property type="project" value="InterPro"/>
</dbReference>
<dbReference type="SUPFAM" id="SSF52172">
    <property type="entry name" value="CheY-like"/>
    <property type="match status" value="1"/>
</dbReference>
<keyword evidence="6" id="KW-1185">Reference proteome</keyword>